<name>A0A450S332_9GAMM</name>
<sequence length="55" mass="6585">MSAPFYPRKARKNTEREERFFNHRGHSAAEPQPKCLNFEEVNHKDTKARRETLDL</sequence>
<gene>
    <name evidence="2" type="ORF">BECKFM1743C_GA0114222_100344</name>
</gene>
<dbReference type="EMBL" id="CAADFA010000034">
    <property type="protein sequence ID" value="VFJ46059.1"/>
    <property type="molecule type" value="Genomic_DNA"/>
</dbReference>
<reference evidence="2" key="1">
    <citation type="submission" date="2019-02" db="EMBL/GenBank/DDBJ databases">
        <authorList>
            <person name="Gruber-Vodicka R. H."/>
            <person name="Seah K. B. B."/>
        </authorList>
    </citation>
    <scope>NUCLEOTIDE SEQUENCE</scope>
    <source>
        <strain evidence="2">BECK_BZ165</strain>
    </source>
</reference>
<proteinExistence type="predicted"/>
<evidence type="ECO:0000256" key="1">
    <source>
        <dbReference type="SAM" id="MobiDB-lite"/>
    </source>
</evidence>
<feature type="region of interest" description="Disordered" evidence="1">
    <location>
        <begin position="1"/>
        <end position="55"/>
    </location>
</feature>
<dbReference type="AlphaFoldDB" id="A0A450S332"/>
<feature type="compositionally biased region" description="Basic and acidic residues" evidence="1">
    <location>
        <begin position="40"/>
        <end position="55"/>
    </location>
</feature>
<organism evidence="2">
    <name type="scientific">Candidatus Kentrum sp. FM</name>
    <dbReference type="NCBI Taxonomy" id="2126340"/>
    <lineage>
        <taxon>Bacteria</taxon>
        <taxon>Pseudomonadati</taxon>
        <taxon>Pseudomonadota</taxon>
        <taxon>Gammaproteobacteria</taxon>
        <taxon>Candidatus Kentrum</taxon>
    </lineage>
</organism>
<accession>A0A450S332</accession>
<feature type="compositionally biased region" description="Basic and acidic residues" evidence="1">
    <location>
        <begin position="12"/>
        <end position="21"/>
    </location>
</feature>
<evidence type="ECO:0000313" key="2">
    <source>
        <dbReference type="EMBL" id="VFJ46059.1"/>
    </source>
</evidence>
<protein>
    <submittedName>
        <fullName evidence="2">Uncharacterized protein</fullName>
    </submittedName>
</protein>